<dbReference type="Gene3D" id="3.40.830.10">
    <property type="entry name" value="LigB-like"/>
    <property type="match status" value="1"/>
</dbReference>
<evidence type="ECO:0000256" key="1">
    <source>
        <dbReference type="SAM" id="MobiDB-lite"/>
    </source>
</evidence>
<gene>
    <name evidence="3" type="ORF">DVS28_a1949</name>
</gene>
<keyword evidence="3" id="KW-0223">Dioxygenase</keyword>
<evidence type="ECO:0000259" key="2">
    <source>
        <dbReference type="Pfam" id="PF02900"/>
    </source>
</evidence>
<feature type="region of interest" description="Disordered" evidence="1">
    <location>
        <begin position="1"/>
        <end position="24"/>
    </location>
</feature>
<dbReference type="EMBL" id="CP031165">
    <property type="protein sequence ID" value="AXV06634.1"/>
    <property type="molecule type" value="Genomic_DNA"/>
</dbReference>
<accession>A0A346XWN7</accession>
<keyword evidence="3" id="KW-0560">Oxidoreductase</keyword>
<organism evidence="3 4">
    <name type="scientific">Euzebya pacifica</name>
    <dbReference type="NCBI Taxonomy" id="1608957"/>
    <lineage>
        <taxon>Bacteria</taxon>
        <taxon>Bacillati</taxon>
        <taxon>Actinomycetota</taxon>
        <taxon>Nitriliruptoria</taxon>
        <taxon>Euzebyales</taxon>
    </lineage>
</organism>
<dbReference type="AlphaFoldDB" id="A0A346XWN7"/>
<feature type="domain" description="Extradiol ring-cleavage dioxygenase class III enzyme subunit B" evidence="2">
    <location>
        <begin position="193"/>
        <end position="309"/>
    </location>
</feature>
<dbReference type="SUPFAM" id="SSF53213">
    <property type="entry name" value="LigB-like"/>
    <property type="match status" value="1"/>
</dbReference>
<dbReference type="Proteomes" id="UP000264006">
    <property type="component" value="Chromosome"/>
</dbReference>
<sequence>MPPEAADPQSWPEAARREMGDDGGTAAAAAHRAAVFGHVDRLHEQLREFNPDVVVVWGDDQYENFTEDIIPAFCVLAYDNVRARPWSHRGGENIWGEDADTEIEVAIDHKFGVELADALLARDIDVAYSYRPAHHPDLPHAFINAVLFMDHRREGFAYPVLPFQINCYGRRVISYQGSVSRLADVRKAVDPRSPSPARCMQMGAAVADAILASDRRVAVVASSSWSHAFLVDKTYRRFPDTAADQELYEAMVAGDWDRWRQTTVDDVEDSGQQELLNWFALAGAMERAGATLDWSAFEETHIFNSSKVVAAFNAVDGE</sequence>
<evidence type="ECO:0000313" key="3">
    <source>
        <dbReference type="EMBL" id="AXV06634.1"/>
    </source>
</evidence>
<reference evidence="3 4" key="1">
    <citation type="submission" date="2018-09" db="EMBL/GenBank/DDBJ databases">
        <title>Complete genome sequence of Euzebya sp. DY32-46 isolated from seawater of Pacific Ocean.</title>
        <authorList>
            <person name="Xu L."/>
            <person name="Wu Y.-H."/>
            <person name="Xu X.-W."/>
        </authorList>
    </citation>
    <scope>NUCLEOTIDE SEQUENCE [LARGE SCALE GENOMIC DNA]</scope>
    <source>
        <strain evidence="3 4">DY32-46</strain>
    </source>
</reference>
<dbReference type="InterPro" id="IPR004183">
    <property type="entry name" value="Xdiol_dOase_suB"/>
</dbReference>
<keyword evidence="4" id="KW-1185">Reference proteome</keyword>
<dbReference type="GO" id="GO:0016702">
    <property type="term" value="F:oxidoreductase activity, acting on single donors with incorporation of molecular oxygen, incorporation of two atoms of oxygen"/>
    <property type="evidence" value="ECO:0007669"/>
    <property type="project" value="UniProtKB-ARBA"/>
</dbReference>
<dbReference type="GO" id="GO:0008198">
    <property type="term" value="F:ferrous iron binding"/>
    <property type="evidence" value="ECO:0007669"/>
    <property type="project" value="InterPro"/>
</dbReference>
<evidence type="ECO:0000313" key="4">
    <source>
        <dbReference type="Proteomes" id="UP000264006"/>
    </source>
</evidence>
<dbReference type="Pfam" id="PF02900">
    <property type="entry name" value="LigB"/>
    <property type="match status" value="1"/>
</dbReference>
<name>A0A346XWN7_9ACTN</name>
<protein>
    <submittedName>
        <fullName evidence="3">2,3-dihydroxy-p-cumate dioxygenase</fullName>
    </submittedName>
</protein>
<dbReference type="KEGG" id="euz:DVS28_a1949"/>
<proteinExistence type="predicted"/>